<keyword evidence="1" id="KW-0812">Transmembrane</keyword>
<feature type="transmembrane region" description="Helical" evidence="1">
    <location>
        <begin position="121"/>
        <end position="138"/>
    </location>
</feature>
<feature type="transmembrane region" description="Helical" evidence="1">
    <location>
        <begin position="28"/>
        <end position="48"/>
    </location>
</feature>
<feature type="transmembrane region" description="Helical" evidence="1">
    <location>
        <begin position="143"/>
        <end position="163"/>
    </location>
</feature>
<keyword evidence="1" id="KW-1133">Transmembrane helix</keyword>
<evidence type="ECO:0000313" key="2">
    <source>
        <dbReference type="EMBL" id="MFC4554631.1"/>
    </source>
</evidence>
<comment type="caution">
    <text evidence="2">The sequence shown here is derived from an EMBL/GenBank/DDBJ whole genome shotgun (WGS) entry which is preliminary data.</text>
</comment>
<dbReference type="RefSeq" id="WP_122825201.1">
    <property type="nucleotide sequence ID" value="NZ_CP033325.1"/>
</dbReference>
<dbReference type="Pfam" id="PF13398">
    <property type="entry name" value="Peptidase_M50B"/>
    <property type="match status" value="1"/>
</dbReference>
<proteinExistence type="predicted"/>
<dbReference type="Proteomes" id="UP001595955">
    <property type="component" value="Unassembled WGS sequence"/>
</dbReference>
<sequence length="238" mass="24285">MEAAWQEVVARVRPGPALLDATTAERTVWLALALGAALVVVPGVWRLVRVAVTVVHELGHAVVGMAVGRSFTGLVLRPDMSGHTVTVGPARGPGRVVTTWAGYPAPALVGAGLLHAGTAGWAPPVLAALLVLLAVGALRVRSFYTALVVLGCLAGAAVLWWVGSPTLQGLVLVAAGVMLVLGAWRHLGAVLGSPDRGSDPAVLAQLTRVPTAVWTTTFVLALGAASWVAARAVLPLLG</sequence>
<gene>
    <name evidence="2" type="ORF">ACFO3F_05170</name>
</gene>
<feature type="transmembrane region" description="Helical" evidence="1">
    <location>
        <begin position="169"/>
        <end position="191"/>
    </location>
</feature>
<reference evidence="3" key="1">
    <citation type="journal article" date="2019" name="Int. J. Syst. Evol. Microbiol.">
        <title>The Global Catalogue of Microorganisms (GCM) 10K type strain sequencing project: providing services to taxonomists for standard genome sequencing and annotation.</title>
        <authorList>
            <consortium name="The Broad Institute Genomics Platform"/>
            <consortium name="The Broad Institute Genome Sequencing Center for Infectious Disease"/>
            <person name="Wu L."/>
            <person name="Ma J."/>
        </authorList>
    </citation>
    <scope>NUCLEOTIDE SEQUENCE [LARGE SCALE GENOMIC DNA]</scope>
    <source>
        <strain evidence="3">JCM 3369</strain>
    </source>
</reference>
<feature type="transmembrane region" description="Helical" evidence="1">
    <location>
        <begin position="212"/>
        <end position="234"/>
    </location>
</feature>
<keyword evidence="1" id="KW-0472">Membrane</keyword>
<evidence type="ECO:0000256" key="1">
    <source>
        <dbReference type="SAM" id="Phobius"/>
    </source>
</evidence>
<accession>A0ABV9D8D2</accession>
<name>A0ABV9D8D2_9MICO</name>
<dbReference type="InterPro" id="IPR049500">
    <property type="entry name" value="Peptidase_M50B-like"/>
</dbReference>
<organism evidence="2 3">
    <name type="scientific">Georgenia faecalis</name>
    <dbReference type="NCBI Taxonomy" id="2483799"/>
    <lineage>
        <taxon>Bacteria</taxon>
        <taxon>Bacillati</taxon>
        <taxon>Actinomycetota</taxon>
        <taxon>Actinomycetes</taxon>
        <taxon>Micrococcales</taxon>
        <taxon>Bogoriellaceae</taxon>
        <taxon>Georgenia</taxon>
    </lineage>
</organism>
<protein>
    <submittedName>
        <fullName evidence="2">M50 family metallopeptidase</fullName>
    </submittedName>
</protein>
<dbReference type="EMBL" id="JBHSGF010000003">
    <property type="protein sequence ID" value="MFC4554631.1"/>
    <property type="molecule type" value="Genomic_DNA"/>
</dbReference>
<evidence type="ECO:0000313" key="3">
    <source>
        <dbReference type="Proteomes" id="UP001595955"/>
    </source>
</evidence>
<keyword evidence="3" id="KW-1185">Reference proteome</keyword>